<dbReference type="EMBL" id="PIPM01000001">
    <property type="protein sequence ID" value="RUO36253.1"/>
    <property type="molecule type" value="Genomic_DNA"/>
</dbReference>
<reference evidence="3 4" key="1">
    <citation type="journal article" date="2011" name="Front. Microbiol.">
        <title>Genomic signatures of strain selection and enhancement in Bacillus atrophaeus var. globigii, a historical biowarfare simulant.</title>
        <authorList>
            <person name="Gibbons H.S."/>
            <person name="Broomall S.M."/>
            <person name="McNew L.A."/>
            <person name="Daligault H."/>
            <person name="Chapman C."/>
            <person name="Bruce D."/>
            <person name="Karavis M."/>
            <person name="Krepps M."/>
            <person name="McGregor P.A."/>
            <person name="Hong C."/>
            <person name="Park K.H."/>
            <person name="Akmal A."/>
            <person name="Feldman A."/>
            <person name="Lin J.S."/>
            <person name="Chang W.E."/>
            <person name="Higgs B.W."/>
            <person name="Demirev P."/>
            <person name="Lindquist J."/>
            <person name="Liem A."/>
            <person name="Fochler E."/>
            <person name="Read T.D."/>
            <person name="Tapia R."/>
            <person name="Johnson S."/>
            <person name="Bishop-Lilly K.A."/>
            <person name="Detter C."/>
            <person name="Han C."/>
            <person name="Sozhamannan S."/>
            <person name="Rosenzweig C.N."/>
            <person name="Skowronski E.W."/>
        </authorList>
    </citation>
    <scope>NUCLEOTIDE SEQUENCE [LARGE SCALE GENOMIC DNA]</scope>
    <source>
        <strain evidence="3 4">GYP-17</strain>
    </source>
</reference>
<dbReference type="OrthoDB" id="3199629at2"/>
<name>A0A432WR45_9GAMM</name>
<evidence type="ECO:0000313" key="4">
    <source>
        <dbReference type="Proteomes" id="UP000288405"/>
    </source>
</evidence>
<feature type="transmembrane region" description="Helical" evidence="2">
    <location>
        <begin position="7"/>
        <end position="26"/>
    </location>
</feature>
<evidence type="ECO:0000256" key="1">
    <source>
        <dbReference type="SAM" id="MobiDB-lite"/>
    </source>
</evidence>
<evidence type="ECO:0000256" key="2">
    <source>
        <dbReference type="SAM" id="Phobius"/>
    </source>
</evidence>
<protein>
    <submittedName>
        <fullName evidence="3">Uncharacterized protein</fullName>
    </submittedName>
</protein>
<gene>
    <name evidence="3" type="ORF">CWE11_00065</name>
</gene>
<keyword evidence="2" id="KW-0472">Membrane</keyword>
<dbReference type="RefSeq" id="WP_126775564.1">
    <property type="nucleotide sequence ID" value="NZ_PIPM01000001.1"/>
</dbReference>
<feature type="transmembrane region" description="Helical" evidence="2">
    <location>
        <begin position="78"/>
        <end position="103"/>
    </location>
</feature>
<keyword evidence="2" id="KW-1133">Transmembrane helix</keyword>
<organism evidence="3 4">
    <name type="scientific">Aliidiomarina sanyensis</name>
    <dbReference type="NCBI Taxonomy" id="1249555"/>
    <lineage>
        <taxon>Bacteria</taxon>
        <taxon>Pseudomonadati</taxon>
        <taxon>Pseudomonadota</taxon>
        <taxon>Gammaproteobacteria</taxon>
        <taxon>Alteromonadales</taxon>
        <taxon>Idiomarinaceae</taxon>
        <taxon>Aliidiomarina</taxon>
    </lineage>
</organism>
<evidence type="ECO:0000313" key="3">
    <source>
        <dbReference type="EMBL" id="RUO36253.1"/>
    </source>
</evidence>
<feature type="transmembrane region" description="Helical" evidence="2">
    <location>
        <begin position="233"/>
        <end position="256"/>
    </location>
</feature>
<dbReference type="Proteomes" id="UP000288405">
    <property type="component" value="Unassembled WGS sequence"/>
</dbReference>
<proteinExistence type="predicted"/>
<keyword evidence="4" id="KW-1185">Reference proteome</keyword>
<keyword evidence="2" id="KW-0812">Transmembrane</keyword>
<feature type="region of interest" description="Disordered" evidence="1">
    <location>
        <begin position="308"/>
        <end position="328"/>
    </location>
</feature>
<feature type="transmembrane region" description="Helical" evidence="2">
    <location>
        <begin position="277"/>
        <end position="299"/>
    </location>
</feature>
<sequence>MQVLFRKFLMFFLLLGVIGSLGWLGIGRGYQILPAWGLLLVVGAFAWMYFNYLSETRLIRRHALLNYALRENSALKQWLWDGFFTQFVHALSAWLLAIAVLIFCIRMRLDEWIAVAVGVLLFALVYTLSRERFCRQFTDHVAKLMQVRFSLWVSVGLVAVGLSIWHLFFLDLPDLRGRELSAVLHEVWSERSETRIPGLGAFLQVDAVLRHLLWFALQSAQQFPVFLSPWTQFILWFGVFLLNALKLGLIGVLLLASVLPGQQGRIHKSAALDRKPMVWGSMLGLLAPAVLLAMLVYLGPNAWEQRQARTDRAMSSESSTPGQIDDPCAPDVLTAEIDQLSAEGESQLRRRERELNRALEAKLVREVERAFGPAEQAVDQFLDWNFSVRGQYQQLGMLLASSMTEEAFATRLAERLEAQLSAALSPELTRLQRSLDAEYAAALSGLIRQHERWMTQVQQRAECELQNIRLAPLSIDLASAGVGSGAAVGTLLGGRALVGIGARLTAGAGTRRALAQIFRRAGARAAATAGGAATGSICGPICVAVLGTGAALAADFALVELDEYRNRAVMREEMLEAIREEQVRLVAALHSIYQSEIARVVLAVEAQQNARFNVWRDGINPPSAETPRSELD</sequence>
<feature type="transmembrane region" description="Helical" evidence="2">
    <location>
        <begin position="32"/>
        <end position="52"/>
    </location>
</feature>
<feature type="transmembrane region" description="Helical" evidence="2">
    <location>
        <begin position="149"/>
        <end position="168"/>
    </location>
</feature>
<comment type="caution">
    <text evidence="3">The sequence shown here is derived from an EMBL/GenBank/DDBJ whole genome shotgun (WGS) entry which is preliminary data.</text>
</comment>
<feature type="transmembrane region" description="Helical" evidence="2">
    <location>
        <begin position="109"/>
        <end position="128"/>
    </location>
</feature>
<dbReference type="AlphaFoldDB" id="A0A432WR45"/>
<accession>A0A432WR45</accession>